<reference evidence="3 4" key="2">
    <citation type="journal article" date="2016" name="Int. J. Syst. Evol. Microbiol.">
        <title>Paenibacillus bovis sp. nov., isolated from raw yak (Bos grunniens) milk.</title>
        <authorList>
            <person name="Gao C."/>
            <person name="Han J."/>
            <person name="Liu Z."/>
            <person name="Xu X."/>
            <person name="Hang F."/>
            <person name="Wu Z."/>
        </authorList>
    </citation>
    <scope>NUCLEOTIDE SEQUENCE [LARGE SCALE GENOMIC DNA]</scope>
    <source>
        <strain evidence="3 4">BD3526</strain>
    </source>
</reference>
<dbReference type="InterPro" id="IPR036582">
    <property type="entry name" value="Mao_N_sf"/>
</dbReference>
<dbReference type="RefSeq" id="WP_060532335.1">
    <property type="nucleotide sequence ID" value="NZ_CP013023.1"/>
</dbReference>
<name>A0A172ZDS7_9BACL</name>
<dbReference type="AlphaFoldDB" id="A0A172ZDS7"/>
<keyword evidence="1" id="KW-0732">Signal</keyword>
<gene>
    <name evidence="3" type="ORF">AR543_04915</name>
</gene>
<dbReference type="STRING" id="1616788.AR543_04915"/>
<evidence type="ECO:0000313" key="3">
    <source>
        <dbReference type="EMBL" id="ANF95417.1"/>
    </source>
</evidence>
<dbReference type="Pfam" id="PF07833">
    <property type="entry name" value="Cu_amine_oxidN1"/>
    <property type="match status" value="1"/>
</dbReference>
<dbReference type="SUPFAM" id="SSF55383">
    <property type="entry name" value="Copper amine oxidase, domain N"/>
    <property type="match status" value="2"/>
</dbReference>
<feature type="chain" id="PRO_5008005775" description="Copper amine oxidase-like N-terminal domain-containing protein" evidence="1">
    <location>
        <begin position="25"/>
        <end position="160"/>
    </location>
</feature>
<dbReference type="OrthoDB" id="2657432at2"/>
<dbReference type="EMBL" id="CP013023">
    <property type="protein sequence ID" value="ANF95417.1"/>
    <property type="molecule type" value="Genomic_DNA"/>
</dbReference>
<feature type="signal peptide" evidence="1">
    <location>
        <begin position="1"/>
        <end position="24"/>
    </location>
</feature>
<feature type="domain" description="Copper amine oxidase-like N-terminal" evidence="2">
    <location>
        <begin position="64"/>
        <end position="152"/>
    </location>
</feature>
<dbReference type="KEGG" id="pbv:AR543_04915"/>
<proteinExistence type="predicted"/>
<evidence type="ECO:0000256" key="1">
    <source>
        <dbReference type="SAM" id="SignalP"/>
    </source>
</evidence>
<reference evidence="4" key="1">
    <citation type="submission" date="2015-10" db="EMBL/GenBank/DDBJ databases">
        <title>Genome of Paenibacillus bovis sp. nov.</title>
        <authorList>
            <person name="Wu Z."/>
            <person name="Gao C."/>
            <person name="Liu Z."/>
            <person name="Zheng H."/>
        </authorList>
    </citation>
    <scope>NUCLEOTIDE SEQUENCE [LARGE SCALE GENOMIC DNA]</scope>
    <source>
        <strain evidence="4">BD3526</strain>
    </source>
</reference>
<keyword evidence="4" id="KW-1185">Reference proteome</keyword>
<protein>
    <recommendedName>
        <fullName evidence="2">Copper amine oxidase-like N-terminal domain-containing protein</fullName>
    </recommendedName>
</protein>
<evidence type="ECO:0000259" key="2">
    <source>
        <dbReference type="Pfam" id="PF07833"/>
    </source>
</evidence>
<accession>A0A172ZDS7</accession>
<sequence length="160" mass="17905">MKSRKWIVPALSLSLLFPAASGFAAETTADQNPELETKVIQFTIGSDRYMVNGLSETVDTEATVYNNVAYIPLRDLADSMDGATVSYDAATGTTWLDTGLARYEFWDNSSRYRVDNMEMRADAPILSRDGHVLIPASWVADTLDWTLVYENGLVTLYKRY</sequence>
<dbReference type="Proteomes" id="UP000078148">
    <property type="component" value="Chromosome"/>
</dbReference>
<dbReference type="InterPro" id="IPR012854">
    <property type="entry name" value="Cu_amine_oxidase-like_N"/>
</dbReference>
<organism evidence="3 4">
    <name type="scientific">Paenibacillus bovis</name>
    <dbReference type="NCBI Taxonomy" id="1616788"/>
    <lineage>
        <taxon>Bacteria</taxon>
        <taxon>Bacillati</taxon>
        <taxon>Bacillota</taxon>
        <taxon>Bacilli</taxon>
        <taxon>Bacillales</taxon>
        <taxon>Paenibacillaceae</taxon>
        <taxon>Paenibacillus</taxon>
    </lineage>
</organism>
<evidence type="ECO:0000313" key="4">
    <source>
        <dbReference type="Proteomes" id="UP000078148"/>
    </source>
</evidence>
<dbReference type="Gene3D" id="3.30.457.10">
    <property type="entry name" value="Copper amine oxidase-like, N-terminal domain"/>
    <property type="match status" value="2"/>
</dbReference>